<dbReference type="GO" id="GO:0009102">
    <property type="term" value="P:biotin biosynthetic process"/>
    <property type="evidence" value="ECO:0007669"/>
    <property type="project" value="UniProtKB-UniPathway"/>
</dbReference>
<dbReference type="GO" id="GO:0008425">
    <property type="term" value="F:2-methoxy-6-polyprenyl-1,4-benzoquinol methyltransferase activity"/>
    <property type="evidence" value="ECO:0007669"/>
    <property type="project" value="TreeGrafter"/>
</dbReference>
<dbReference type="PANTHER" id="PTHR43591:SF24">
    <property type="entry name" value="2-METHOXY-6-POLYPRENYL-1,4-BENZOQUINOL METHYLASE, MITOCHONDRIAL"/>
    <property type="match status" value="1"/>
</dbReference>
<dbReference type="RefSeq" id="WP_089067570.1">
    <property type="nucleotide sequence ID" value="NZ_CP022358.1"/>
</dbReference>
<dbReference type="GO" id="GO:0032259">
    <property type="term" value="P:methylation"/>
    <property type="evidence" value="ECO:0007669"/>
    <property type="project" value="UniProtKB-KW"/>
</dbReference>
<gene>
    <name evidence="10" type="primary">bioC</name>
    <name evidence="10" type="ORF">CF168_08340</name>
</gene>
<evidence type="ECO:0000256" key="8">
    <source>
        <dbReference type="SAM" id="MobiDB-lite"/>
    </source>
</evidence>
<comment type="pathway">
    <text evidence="2">Cofactor biosynthesis; biotin biosynthesis.</text>
</comment>
<dbReference type="EC" id="2.1.1.197" evidence="3"/>
<dbReference type="InterPro" id="IPR013216">
    <property type="entry name" value="Methyltransf_11"/>
</dbReference>
<name>A0A220UL44_9GAMM</name>
<reference evidence="10 11" key="1">
    <citation type="submission" date="2017-07" db="EMBL/GenBank/DDBJ databases">
        <title>Phenotypical and genomic characterization of a clinical isolate of Shewanella bicestrii sp. nov. producing an extended-spectrum beta-lactamase and a new oxacillinase variant.</title>
        <authorList>
            <person name="Jousset A.B."/>
            <person name="Bonnin R.A."/>
            <person name="Girlich D."/>
            <person name="Dabos L."/>
            <person name="Potron A."/>
            <person name="Dortet L."/>
            <person name="Glaser P."/>
            <person name="Naas T."/>
        </authorList>
    </citation>
    <scope>NUCLEOTIDE SEQUENCE [LARGE SCALE GENOMIC DNA]</scope>
    <source>
        <strain evidence="10 11">JAB-1</strain>
    </source>
</reference>
<feature type="region of interest" description="Disordered" evidence="8">
    <location>
        <begin position="223"/>
        <end position="244"/>
    </location>
</feature>
<evidence type="ECO:0000259" key="9">
    <source>
        <dbReference type="Pfam" id="PF08241"/>
    </source>
</evidence>
<dbReference type="Pfam" id="PF08241">
    <property type="entry name" value="Methyltransf_11"/>
    <property type="match status" value="1"/>
</dbReference>
<dbReference type="CDD" id="cd02440">
    <property type="entry name" value="AdoMet_MTases"/>
    <property type="match status" value="1"/>
</dbReference>
<evidence type="ECO:0000256" key="5">
    <source>
        <dbReference type="ARBA" id="ARBA00022679"/>
    </source>
</evidence>
<dbReference type="EMBL" id="CP022358">
    <property type="protein sequence ID" value="ASK68888.1"/>
    <property type="molecule type" value="Genomic_DNA"/>
</dbReference>
<evidence type="ECO:0000313" key="11">
    <source>
        <dbReference type="Proteomes" id="UP000198367"/>
    </source>
</evidence>
<dbReference type="SUPFAM" id="SSF53335">
    <property type="entry name" value="S-adenosyl-L-methionine-dependent methyltransferases"/>
    <property type="match status" value="1"/>
</dbReference>
<dbReference type="NCBIfam" id="TIGR02072">
    <property type="entry name" value="BioC"/>
    <property type="match status" value="1"/>
</dbReference>
<dbReference type="InterPro" id="IPR011814">
    <property type="entry name" value="BioC"/>
</dbReference>
<protein>
    <recommendedName>
        <fullName evidence="3">malonyl-[acyl-carrier protein] O-methyltransferase</fullName>
        <ecNumber evidence="3">2.1.1.197</ecNumber>
    </recommendedName>
</protein>
<evidence type="ECO:0000313" key="10">
    <source>
        <dbReference type="EMBL" id="ASK68888.1"/>
    </source>
</evidence>
<evidence type="ECO:0000256" key="2">
    <source>
        <dbReference type="ARBA" id="ARBA00004746"/>
    </source>
</evidence>
<dbReference type="KEGG" id="sbj:CF168_08340"/>
<keyword evidence="11" id="KW-1185">Reference proteome</keyword>
<evidence type="ECO:0000256" key="7">
    <source>
        <dbReference type="ARBA" id="ARBA00022756"/>
    </source>
</evidence>
<dbReference type="Gene3D" id="3.40.50.150">
    <property type="entry name" value="Vaccinia Virus protein VP39"/>
    <property type="match status" value="1"/>
</dbReference>
<dbReference type="Proteomes" id="UP000198367">
    <property type="component" value="Chromosome"/>
</dbReference>
<dbReference type="PANTHER" id="PTHR43591">
    <property type="entry name" value="METHYLTRANSFERASE"/>
    <property type="match status" value="1"/>
</dbReference>
<evidence type="ECO:0000256" key="1">
    <source>
        <dbReference type="ARBA" id="ARBA00000852"/>
    </source>
</evidence>
<keyword evidence="4 10" id="KW-0489">Methyltransferase</keyword>
<keyword evidence="5 10" id="KW-0808">Transferase</keyword>
<evidence type="ECO:0000256" key="3">
    <source>
        <dbReference type="ARBA" id="ARBA00012327"/>
    </source>
</evidence>
<evidence type="ECO:0000256" key="4">
    <source>
        <dbReference type="ARBA" id="ARBA00022603"/>
    </source>
</evidence>
<keyword evidence="6" id="KW-0949">S-adenosyl-L-methionine</keyword>
<feature type="domain" description="Methyltransferase type 11" evidence="9">
    <location>
        <begin position="57"/>
        <end position="146"/>
    </location>
</feature>
<accession>A0A220UL44</accession>
<sequence>MSMPLGVSVNSHQSASQVEHIAERFSAAAKHYQEHNCLQRLSGASLLQGFAAKGAILDIGAGPGTDFANRAMGEEMRVYALDIAQGMLQQLQATFPSYLCVCGNAEQLPFADGSIDSIYSNLALQWCQDFSAATSEMARVLKSGGEAHLSIVAEGSLAQLSHLGLRVNGFLSLESLKAAFDTSDWQLFDVQLVPMTVYFQDLKTLLYSIKGVGASVQSFAQSSVQSSMPEEQGSDMPASDFHSHSPLGKLRGRRDWQALQQRAEQFRETQGLPLTYQIAQFRVRRHGGSV</sequence>
<dbReference type="GO" id="GO:0010340">
    <property type="term" value="F:carboxyl-O-methyltransferase activity"/>
    <property type="evidence" value="ECO:0007669"/>
    <property type="project" value="InterPro"/>
</dbReference>
<comment type="catalytic activity">
    <reaction evidence="1">
        <text>malonyl-[ACP] + S-adenosyl-L-methionine = malonyl-[ACP] methyl ester + S-adenosyl-L-homocysteine</text>
        <dbReference type="Rhea" id="RHEA:17105"/>
        <dbReference type="Rhea" id="RHEA-COMP:9623"/>
        <dbReference type="Rhea" id="RHEA-COMP:9954"/>
        <dbReference type="ChEBI" id="CHEBI:57856"/>
        <dbReference type="ChEBI" id="CHEBI:59789"/>
        <dbReference type="ChEBI" id="CHEBI:78449"/>
        <dbReference type="ChEBI" id="CHEBI:78845"/>
        <dbReference type="EC" id="2.1.1.197"/>
    </reaction>
</comment>
<organism evidence="10 11">
    <name type="scientific">Shewanella bicestrii</name>
    <dbReference type="NCBI Taxonomy" id="2018305"/>
    <lineage>
        <taxon>Bacteria</taxon>
        <taxon>Pseudomonadati</taxon>
        <taxon>Pseudomonadota</taxon>
        <taxon>Gammaproteobacteria</taxon>
        <taxon>Alteromonadales</taxon>
        <taxon>Shewanellaceae</taxon>
        <taxon>Shewanella</taxon>
    </lineage>
</organism>
<dbReference type="GO" id="GO:0008757">
    <property type="term" value="F:S-adenosylmethionine-dependent methyltransferase activity"/>
    <property type="evidence" value="ECO:0007669"/>
    <property type="project" value="InterPro"/>
</dbReference>
<dbReference type="AlphaFoldDB" id="A0A220UL44"/>
<evidence type="ECO:0000256" key="6">
    <source>
        <dbReference type="ARBA" id="ARBA00022691"/>
    </source>
</evidence>
<dbReference type="InterPro" id="IPR029063">
    <property type="entry name" value="SAM-dependent_MTases_sf"/>
</dbReference>
<proteinExistence type="predicted"/>
<dbReference type="GO" id="GO:0102130">
    <property type="term" value="F:malonyl-CoA methyltransferase activity"/>
    <property type="evidence" value="ECO:0007669"/>
    <property type="project" value="UniProtKB-EC"/>
</dbReference>
<keyword evidence="7" id="KW-0093">Biotin biosynthesis</keyword>
<dbReference type="UniPathway" id="UPA00078"/>